<name>X1DFY3_9ZZZZ</name>
<evidence type="ECO:0000259" key="1">
    <source>
        <dbReference type="Pfam" id="PF13401"/>
    </source>
</evidence>
<feature type="non-terminal residue" evidence="2">
    <location>
        <position position="270"/>
    </location>
</feature>
<evidence type="ECO:0000313" key="2">
    <source>
        <dbReference type="EMBL" id="GAG95336.1"/>
    </source>
</evidence>
<gene>
    <name evidence="2" type="ORF">S01H4_50927</name>
</gene>
<feature type="non-terminal residue" evidence="2">
    <location>
        <position position="1"/>
    </location>
</feature>
<sequence length="270" mass="31423">DNFATFFDLFSKVGILDELYKVRFNEAEGLSVNSLERLYKVIEEKQVKLLKKSKFSSDMDQIFAEFFGSISDENDREMLAKCFVETKESKETDINLQKISRNLLNQIEVVSSGKGEELQKQIRFAIETRRGEFVLIIGNKGAGKSTFIDRFFNLILDTDLQKKSLVIMIDLANSSGDSNTIVKWLLESLKDKLESTLFKDSTPTYEQLQGVFYKEYQRWRSGEHKYLYEKNKNEFKIEFGDYISKFIDDDPQKYVAHLLKNAIRSRGLMP</sequence>
<protein>
    <recommendedName>
        <fullName evidence="1">ORC1/DEAH AAA+ ATPase domain-containing protein</fullName>
    </recommendedName>
</protein>
<dbReference type="Gene3D" id="3.40.50.300">
    <property type="entry name" value="P-loop containing nucleotide triphosphate hydrolases"/>
    <property type="match status" value="1"/>
</dbReference>
<comment type="caution">
    <text evidence="2">The sequence shown here is derived from an EMBL/GenBank/DDBJ whole genome shotgun (WGS) entry which is preliminary data.</text>
</comment>
<dbReference type="InterPro" id="IPR027417">
    <property type="entry name" value="P-loop_NTPase"/>
</dbReference>
<dbReference type="Pfam" id="PF13401">
    <property type="entry name" value="AAA_22"/>
    <property type="match status" value="1"/>
</dbReference>
<accession>X1DFY3</accession>
<reference evidence="2" key="1">
    <citation type="journal article" date="2014" name="Front. Microbiol.">
        <title>High frequency of phylogenetically diverse reductive dehalogenase-homologous genes in deep subseafloor sedimentary metagenomes.</title>
        <authorList>
            <person name="Kawai M."/>
            <person name="Futagami T."/>
            <person name="Toyoda A."/>
            <person name="Takaki Y."/>
            <person name="Nishi S."/>
            <person name="Hori S."/>
            <person name="Arai W."/>
            <person name="Tsubouchi T."/>
            <person name="Morono Y."/>
            <person name="Uchiyama I."/>
            <person name="Ito T."/>
            <person name="Fujiyama A."/>
            <person name="Inagaki F."/>
            <person name="Takami H."/>
        </authorList>
    </citation>
    <scope>NUCLEOTIDE SEQUENCE</scope>
    <source>
        <strain evidence="2">Expedition CK06-06</strain>
    </source>
</reference>
<dbReference type="InterPro" id="IPR049945">
    <property type="entry name" value="AAA_22"/>
</dbReference>
<dbReference type="EMBL" id="BART01028953">
    <property type="protein sequence ID" value="GAG95336.1"/>
    <property type="molecule type" value="Genomic_DNA"/>
</dbReference>
<dbReference type="SUPFAM" id="SSF52540">
    <property type="entry name" value="P-loop containing nucleoside triphosphate hydrolases"/>
    <property type="match status" value="1"/>
</dbReference>
<feature type="domain" description="ORC1/DEAH AAA+ ATPase" evidence="1">
    <location>
        <begin position="130"/>
        <end position="202"/>
    </location>
</feature>
<dbReference type="GO" id="GO:0016887">
    <property type="term" value="F:ATP hydrolysis activity"/>
    <property type="evidence" value="ECO:0007669"/>
    <property type="project" value="InterPro"/>
</dbReference>
<proteinExistence type="predicted"/>
<organism evidence="2">
    <name type="scientific">marine sediment metagenome</name>
    <dbReference type="NCBI Taxonomy" id="412755"/>
    <lineage>
        <taxon>unclassified sequences</taxon>
        <taxon>metagenomes</taxon>
        <taxon>ecological metagenomes</taxon>
    </lineage>
</organism>
<dbReference type="AlphaFoldDB" id="X1DFY3"/>